<sequence>MNSSKGDGPTEEQPAKPRKSAPPTVRRRSSKQASSKDRNGMVFERSNGRTIRAVTPERSNSAVSARPDNARSTQVGQFRDHSGSFSTTDDENLNTIDSRGRRARTASGPRKKPLRTLRQGHCYPRQGNASAQSRQVQR</sequence>
<dbReference type="Proteomes" id="UP000038010">
    <property type="component" value="Unassembled WGS sequence"/>
</dbReference>
<evidence type="ECO:0000313" key="2">
    <source>
        <dbReference type="EMBL" id="KPI42789.1"/>
    </source>
</evidence>
<evidence type="ECO:0000313" key="3">
    <source>
        <dbReference type="Proteomes" id="UP000038010"/>
    </source>
</evidence>
<dbReference type="GeneID" id="28733970"/>
<feature type="compositionally biased region" description="Polar residues" evidence="1">
    <location>
        <begin position="83"/>
        <end position="97"/>
    </location>
</feature>
<dbReference type="RefSeq" id="XP_018002752.1">
    <property type="nucleotide sequence ID" value="XM_018142090.1"/>
</dbReference>
<comment type="caution">
    <text evidence="2">The sequence shown here is derived from an EMBL/GenBank/DDBJ whole genome shotgun (WGS) entry which is preliminary data.</text>
</comment>
<gene>
    <name evidence="2" type="ORF">AB675_2143</name>
</gene>
<feature type="compositionally biased region" description="Polar residues" evidence="1">
    <location>
        <begin position="127"/>
        <end position="138"/>
    </location>
</feature>
<keyword evidence="3" id="KW-1185">Reference proteome</keyword>
<dbReference type="EMBL" id="LFJN01000006">
    <property type="protein sequence ID" value="KPI42789.1"/>
    <property type="molecule type" value="Genomic_DNA"/>
</dbReference>
<accession>A0A0N0NPP6</accession>
<proteinExistence type="predicted"/>
<dbReference type="VEuPathDB" id="FungiDB:AB675_2143"/>
<dbReference type="AlphaFoldDB" id="A0A0N0NPP6"/>
<evidence type="ECO:0000256" key="1">
    <source>
        <dbReference type="SAM" id="MobiDB-lite"/>
    </source>
</evidence>
<organism evidence="2 3">
    <name type="scientific">Cyphellophora attinorum</name>
    <dbReference type="NCBI Taxonomy" id="1664694"/>
    <lineage>
        <taxon>Eukaryota</taxon>
        <taxon>Fungi</taxon>
        <taxon>Dikarya</taxon>
        <taxon>Ascomycota</taxon>
        <taxon>Pezizomycotina</taxon>
        <taxon>Eurotiomycetes</taxon>
        <taxon>Chaetothyriomycetidae</taxon>
        <taxon>Chaetothyriales</taxon>
        <taxon>Cyphellophoraceae</taxon>
        <taxon>Cyphellophora</taxon>
    </lineage>
</organism>
<protein>
    <submittedName>
        <fullName evidence="2">Uncharacterized protein</fullName>
    </submittedName>
</protein>
<name>A0A0N0NPP6_9EURO</name>
<feature type="compositionally biased region" description="Basic residues" evidence="1">
    <location>
        <begin position="101"/>
        <end position="115"/>
    </location>
</feature>
<feature type="region of interest" description="Disordered" evidence="1">
    <location>
        <begin position="1"/>
        <end position="138"/>
    </location>
</feature>
<reference evidence="2 3" key="1">
    <citation type="submission" date="2015-06" db="EMBL/GenBank/DDBJ databases">
        <title>Draft genome of the ant-associated black yeast Phialophora attae CBS 131958.</title>
        <authorList>
            <person name="Moreno L.F."/>
            <person name="Stielow B.J."/>
            <person name="de Hoog S."/>
            <person name="Vicente V.A."/>
            <person name="Weiss V.A."/>
            <person name="de Vries M."/>
            <person name="Cruz L.M."/>
            <person name="Souza E.M."/>
        </authorList>
    </citation>
    <scope>NUCLEOTIDE SEQUENCE [LARGE SCALE GENOMIC DNA]</scope>
    <source>
        <strain evidence="2 3">CBS 131958</strain>
    </source>
</reference>